<proteinExistence type="predicted"/>
<feature type="transmembrane region" description="Helical" evidence="6">
    <location>
        <begin position="309"/>
        <end position="329"/>
    </location>
</feature>
<evidence type="ECO:0000313" key="9">
    <source>
        <dbReference type="Proteomes" id="UP000234342"/>
    </source>
</evidence>
<dbReference type="PANTHER" id="PTHR43124">
    <property type="entry name" value="PURINE EFFLUX PUMP PBUE"/>
    <property type="match status" value="1"/>
</dbReference>
<evidence type="ECO:0000259" key="7">
    <source>
        <dbReference type="PROSITE" id="PS50850"/>
    </source>
</evidence>
<keyword evidence="9" id="KW-1185">Reference proteome</keyword>
<feature type="transmembrane region" description="Helical" evidence="6">
    <location>
        <begin position="350"/>
        <end position="371"/>
    </location>
</feature>
<reference evidence="9" key="1">
    <citation type="submission" date="2017-03" db="EMBL/GenBank/DDBJ databases">
        <authorList>
            <person name="Monnet C."/>
        </authorList>
    </citation>
    <scope>NUCLEOTIDE SEQUENCE [LARGE SCALE GENOMIC DNA]</scope>
    <source>
        <strain evidence="9">P10</strain>
    </source>
</reference>
<feature type="transmembrane region" description="Helical" evidence="6">
    <location>
        <begin position="146"/>
        <end position="165"/>
    </location>
</feature>
<evidence type="ECO:0000256" key="2">
    <source>
        <dbReference type="ARBA" id="ARBA00022475"/>
    </source>
</evidence>
<feature type="transmembrane region" description="Helical" evidence="6">
    <location>
        <begin position="177"/>
        <end position="200"/>
    </location>
</feature>
<dbReference type="CDD" id="cd17324">
    <property type="entry name" value="MFS_NepI_like"/>
    <property type="match status" value="1"/>
</dbReference>
<dbReference type="AlphaFoldDB" id="A0A2H1I3E1"/>
<feature type="transmembrane region" description="Helical" evidence="6">
    <location>
        <begin position="118"/>
        <end position="139"/>
    </location>
</feature>
<feature type="transmembrane region" description="Helical" evidence="6">
    <location>
        <begin position="377"/>
        <end position="396"/>
    </location>
</feature>
<feature type="domain" description="Major facilitator superfamily (MFS) profile" evidence="7">
    <location>
        <begin position="23"/>
        <end position="399"/>
    </location>
</feature>
<sequence>MSIDTKPDVGIISPVRNSRAKLALLALSIGGFGIGLTEFVIAGLLTEVATDLSVTIPAAGHLVGAYALAVVPGALILTPFLMRRPPKVALVALLALFVIGNILSAWSPSYEVMFAGRIVAALAHGGYFGIGAVLAGSLVPKSRQASAISIMFAGLTIANVLGVPLGSFIGQQLGWRAVFWIISVIGVLALIGLMALVPRTDPEQDQLPVRQQFATLAKPQVLSSLITTALIFGGMFGVFTYIEPLLRNETGFSAGAIPWLLVLFGGGLFLGNVIGGRAADRNPDKAVVVLSILLPIVILALGMAAGIPWATAVLLTLMGAVGFATVPGLQARVMRHAQGAATLASATNIAAFNLGNTIGVSLAGAAIGAGWGFRSPTVVGAGLTVIGLIIMCLAATRSVRAARAKKAHPSSLSS</sequence>
<dbReference type="Pfam" id="PF07690">
    <property type="entry name" value="MFS_1"/>
    <property type="match status" value="1"/>
</dbReference>
<evidence type="ECO:0000313" key="8">
    <source>
        <dbReference type="EMBL" id="SMX69749.1"/>
    </source>
</evidence>
<dbReference type="Proteomes" id="UP000234342">
    <property type="component" value="Unassembled WGS sequence"/>
</dbReference>
<dbReference type="GO" id="GO:0022857">
    <property type="term" value="F:transmembrane transporter activity"/>
    <property type="evidence" value="ECO:0007669"/>
    <property type="project" value="InterPro"/>
</dbReference>
<evidence type="ECO:0000256" key="4">
    <source>
        <dbReference type="ARBA" id="ARBA00022989"/>
    </source>
</evidence>
<feature type="transmembrane region" description="Helical" evidence="6">
    <location>
        <begin position="221"/>
        <end position="242"/>
    </location>
</feature>
<dbReference type="PANTHER" id="PTHR43124:SF8">
    <property type="entry name" value="INNER MEMBRANE TRANSPORT PROTEIN YDHP"/>
    <property type="match status" value="1"/>
</dbReference>
<name>A0A2H1I3E1_9MICO</name>
<dbReference type="InterPro" id="IPR036259">
    <property type="entry name" value="MFS_trans_sf"/>
</dbReference>
<gene>
    <name evidence="8" type="ORF">BANT10_00532</name>
</gene>
<protein>
    <submittedName>
        <fullName evidence="8">MFS transporter, DHA1 family, arabinose polymer transporter</fullName>
    </submittedName>
</protein>
<dbReference type="GeneID" id="82878430"/>
<keyword evidence="4 6" id="KW-1133">Transmembrane helix</keyword>
<evidence type="ECO:0000256" key="3">
    <source>
        <dbReference type="ARBA" id="ARBA00022692"/>
    </source>
</evidence>
<dbReference type="GO" id="GO:0005886">
    <property type="term" value="C:plasma membrane"/>
    <property type="evidence" value="ECO:0007669"/>
    <property type="project" value="UniProtKB-SubCell"/>
</dbReference>
<feature type="transmembrane region" description="Helical" evidence="6">
    <location>
        <begin position="254"/>
        <end position="274"/>
    </location>
</feature>
<dbReference type="InterPro" id="IPR050189">
    <property type="entry name" value="MFS_Efflux_Transporters"/>
</dbReference>
<dbReference type="RefSeq" id="WP_009885391.1">
    <property type="nucleotide sequence ID" value="NZ_FXZE01000002.1"/>
</dbReference>
<feature type="transmembrane region" description="Helical" evidence="6">
    <location>
        <begin position="22"/>
        <end position="46"/>
    </location>
</feature>
<dbReference type="SUPFAM" id="SSF103473">
    <property type="entry name" value="MFS general substrate transporter"/>
    <property type="match status" value="1"/>
</dbReference>
<organism evidence="8 9">
    <name type="scientific">Brevibacterium antiquum</name>
    <dbReference type="NCBI Taxonomy" id="234835"/>
    <lineage>
        <taxon>Bacteria</taxon>
        <taxon>Bacillati</taxon>
        <taxon>Actinomycetota</taxon>
        <taxon>Actinomycetes</taxon>
        <taxon>Micrococcales</taxon>
        <taxon>Brevibacteriaceae</taxon>
        <taxon>Brevibacterium</taxon>
    </lineage>
</organism>
<feature type="transmembrane region" description="Helical" evidence="6">
    <location>
        <begin position="286"/>
        <end position="303"/>
    </location>
</feature>
<keyword evidence="5 6" id="KW-0472">Membrane</keyword>
<evidence type="ECO:0000256" key="1">
    <source>
        <dbReference type="ARBA" id="ARBA00004651"/>
    </source>
</evidence>
<accession>A0A2H1I3E1</accession>
<comment type="subcellular location">
    <subcellularLocation>
        <location evidence="1">Cell membrane</location>
        <topology evidence="1">Multi-pass membrane protein</topology>
    </subcellularLocation>
</comment>
<dbReference type="Gene3D" id="1.20.1250.20">
    <property type="entry name" value="MFS general substrate transporter like domains"/>
    <property type="match status" value="2"/>
</dbReference>
<keyword evidence="2" id="KW-1003">Cell membrane</keyword>
<evidence type="ECO:0000256" key="5">
    <source>
        <dbReference type="ARBA" id="ARBA00023136"/>
    </source>
</evidence>
<dbReference type="PROSITE" id="PS50850">
    <property type="entry name" value="MFS"/>
    <property type="match status" value="1"/>
</dbReference>
<dbReference type="InterPro" id="IPR011701">
    <property type="entry name" value="MFS"/>
</dbReference>
<feature type="transmembrane region" description="Helical" evidence="6">
    <location>
        <begin position="58"/>
        <end position="81"/>
    </location>
</feature>
<dbReference type="EMBL" id="FXZE01000002">
    <property type="protein sequence ID" value="SMX69749.1"/>
    <property type="molecule type" value="Genomic_DNA"/>
</dbReference>
<evidence type="ECO:0000256" key="6">
    <source>
        <dbReference type="SAM" id="Phobius"/>
    </source>
</evidence>
<keyword evidence="3 6" id="KW-0812">Transmembrane</keyword>
<feature type="transmembrane region" description="Helical" evidence="6">
    <location>
        <begin position="88"/>
        <end position="106"/>
    </location>
</feature>
<dbReference type="InterPro" id="IPR020846">
    <property type="entry name" value="MFS_dom"/>
</dbReference>